<evidence type="ECO:0000256" key="1">
    <source>
        <dbReference type="ARBA" id="ARBA00022670"/>
    </source>
</evidence>
<evidence type="ECO:0000256" key="3">
    <source>
        <dbReference type="SAM" id="Coils"/>
    </source>
</evidence>
<dbReference type="SUPFAM" id="SSF54211">
    <property type="entry name" value="Ribosomal protein S5 domain 2-like"/>
    <property type="match status" value="1"/>
</dbReference>
<dbReference type="InterPro" id="IPR027417">
    <property type="entry name" value="P-loop_NTPase"/>
</dbReference>
<feature type="active site" evidence="2">
    <location>
        <position position="692"/>
    </location>
</feature>
<evidence type="ECO:0000313" key="5">
    <source>
        <dbReference type="EMBL" id="KPL78401.1"/>
    </source>
</evidence>
<protein>
    <recommendedName>
        <fullName evidence="2">endopeptidase La</fullName>
        <ecNumber evidence="2">3.4.21.53</ecNumber>
    </recommendedName>
</protein>
<keyword evidence="1 2" id="KW-0645">Protease</keyword>
<dbReference type="Pfam" id="PF20437">
    <property type="entry name" value="LonC_helical"/>
    <property type="match status" value="1"/>
</dbReference>
<dbReference type="Proteomes" id="UP000050417">
    <property type="component" value="Unassembled WGS sequence"/>
</dbReference>
<dbReference type="InterPro" id="IPR027065">
    <property type="entry name" value="Lon_Prtase"/>
</dbReference>
<evidence type="ECO:0000313" key="6">
    <source>
        <dbReference type="Proteomes" id="UP000050417"/>
    </source>
</evidence>
<dbReference type="Pfam" id="PF13654">
    <property type="entry name" value="AAA_32"/>
    <property type="match status" value="1"/>
</dbReference>
<keyword evidence="2" id="KW-0720">Serine protease</keyword>
<dbReference type="AlphaFoldDB" id="A0A0P6XZ16"/>
<dbReference type="Gene3D" id="3.40.50.300">
    <property type="entry name" value="P-loop containing nucleotide triphosphate hydrolases"/>
    <property type="match status" value="2"/>
</dbReference>
<reference evidence="5 6" key="1">
    <citation type="submission" date="2015-07" db="EMBL/GenBank/DDBJ databases">
        <title>Genome sequence of Ornatilinea apprima DSM 23815.</title>
        <authorList>
            <person name="Hemp J."/>
            <person name="Ward L.M."/>
            <person name="Pace L.A."/>
            <person name="Fischer W.W."/>
        </authorList>
    </citation>
    <scope>NUCLEOTIDE SEQUENCE [LARGE SCALE GENOMIC DNA]</scope>
    <source>
        <strain evidence="5 6">P3M-1</strain>
    </source>
</reference>
<dbReference type="GO" id="GO:0006508">
    <property type="term" value="P:proteolysis"/>
    <property type="evidence" value="ECO:0007669"/>
    <property type="project" value="UniProtKB-KW"/>
</dbReference>
<dbReference type="InterPro" id="IPR041699">
    <property type="entry name" value="AAA_32"/>
</dbReference>
<proteinExistence type="inferred from homology"/>
<dbReference type="OrthoDB" id="9758568at2"/>
<dbReference type="Gene3D" id="3.30.230.10">
    <property type="match status" value="1"/>
</dbReference>
<comment type="catalytic activity">
    <reaction evidence="2">
        <text>Hydrolysis of proteins in presence of ATP.</text>
        <dbReference type="EC" id="3.4.21.53"/>
    </reaction>
</comment>
<evidence type="ECO:0000259" key="4">
    <source>
        <dbReference type="PROSITE" id="PS51786"/>
    </source>
</evidence>
<dbReference type="InterPro" id="IPR020568">
    <property type="entry name" value="Ribosomal_Su5_D2-typ_SF"/>
</dbReference>
<dbReference type="GO" id="GO:0004176">
    <property type="term" value="F:ATP-dependent peptidase activity"/>
    <property type="evidence" value="ECO:0007669"/>
    <property type="project" value="UniProtKB-UniRule"/>
</dbReference>
<keyword evidence="6" id="KW-1185">Reference proteome</keyword>
<dbReference type="PRINTS" id="PR00830">
    <property type="entry name" value="ENDOLAPTASE"/>
</dbReference>
<name>A0A0P6XZ16_9CHLR</name>
<dbReference type="Pfam" id="PF20436">
    <property type="entry name" value="LonB_AAA-LID"/>
    <property type="match status" value="1"/>
</dbReference>
<dbReference type="Gene3D" id="1.10.8.60">
    <property type="match status" value="1"/>
</dbReference>
<comment type="caution">
    <text evidence="5">The sequence shown here is derived from an EMBL/GenBank/DDBJ whole genome shotgun (WGS) entry which is preliminary data.</text>
</comment>
<dbReference type="SUPFAM" id="SSF52540">
    <property type="entry name" value="P-loop containing nucleoside triphosphate hydrolases"/>
    <property type="match status" value="1"/>
</dbReference>
<gene>
    <name evidence="5" type="ORF">ADN00_06650</name>
</gene>
<dbReference type="GO" id="GO:0004252">
    <property type="term" value="F:serine-type endopeptidase activity"/>
    <property type="evidence" value="ECO:0007669"/>
    <property type="project" value="UniProtKB-UniRule"/>
</dbReference>
<dbReference type="GO" id="GO:0005524">
    <property type="term" value="F:ATP binding"/>
    <property type="evidence" value="ECO:0007669"/>
    <property type="project" value="InterPro"/>
</dbReference>
<dbReference type="Pfam" id="PF05362">
    <property type="entry name" value="Lon_C"/>
    <property type="match status" value="1"/>
</dbReference>
<feature type="active site" evidence="2">
    <location>
        <position position="649"/>
    </location>
</feature>
<dbReference type="PROSITE" id="PS51786">
    <property type="entry name" value="LON_PROTEOLYTIC"/>
    <property type="match status" value="1"/>
</dbReference>
<dbReference type="InterPro" id="IPR046844">
    <property type="entry name" value="Lon-like_helical"/>
</dbReference>
<keyword evidence="3" id="KW-0175">Coiled coil</keyword>
<accession>A0A0P6XZ16</accession>
<sequence length="795" mass="88918">MDSEFDFRLLPEQLSQKCDPDSFAFTTTDELPELEDVVGQPRAFQALQLGSELKGSGFNIFVLGLPGSGKLTLTRQYLERKARKQATPPDWCYAYNFKNPHHPKAICLPAGQAIELREDLKNLILQAQKQIINAFESKEYTYQKEKIAEKLNQQQEAELSRLQQLVSQHNFLLIKAPFGFVIVPAKNGKPLEAQDLENLPPEKHQELDELRLQFNAESQKTVEKLRQMEQEAYKEVHNLDEKTAAFILEPLVSHLVKKYQDISGVVEHFSALQADIIENLETFRQEEEHGLSREDLLKRYDLNILVNNQDQKGAPVITENQPSYSNLLGRIDHEIVMGVTRTNFTLISPGALHRANGGYLLIPARDLLLSPYAWEGLKRTLREEAIRIISLEMQYGLSGTSTMEPEAIPLNVKIVLIGTPLLYYLLQANDEDFDKLFKIRSEFASSMERTQDTEYEYALFVKSVVKKNNLPPFHRSAVAKIIDQGSWLVDDQQKLSTRFGKIADLIQEAAYWAGSHNHSIVTAEDVNYAIQKSTFRNNLMEERIHEAIARESILINTTHSVVGQINALSIISIGDNQFGFPSRITASVSPGSAGIIDIENEASLGGPIHTKGLLIVSGILRERYGKSKPINLSASITFEQSYGGVEGDSASAAEVIALLSAIGGVPIRQNVAITGSVNQKGEMQAVGGVNQKIEGFFTICAQKELTGSQGVIIPWSNRQNLMLTQQVIDAVASGKFHIWAVKYLDQAIELITGLQIGLPSEKEEEFEPGTFNYLVNEKIIEFNQSLKEQEAAKKT</sequence>
<dbReference type="PATRIC" id="fig|1134406.4.peg.2238"/>
<comment type="similarity">
    <text evidence="2">Belongs to the peptidase S16 family.</text>
</comment>
<evidence type="ECO:0000256" key="2">
    <source>
        <dbReference type="PROSITE-ProRule" id="PRU01122"/>
    </source>
</evidence>
<dbReference type="EC" id="3.4.21.53" evidence="2"/>
<dbReference type="InterPro" id="IPR014721">
    <property type="entry name" value="Ribsml_uS5_D2-typ_fold_subgr"/>
</dbReference>
<feature type="domain" description="Lon proteolytic" evidence="4">
    <location>
        <begin position="559"/>
        <end position="754"/>
    </location>
</feature>
<dbReference type="InterPro" id="IPR008269">
    <property type="entry name" value="Lon_proteolytic"/>
</dbReference>
<dbReference type="InterPro" id="IPR046843">
    <property type="entry name" value="LonB_AAA-LID"/>
</dbReference>
<keyword evidence="2" id="KW-0378">Hydrolase</keyword>
<organism evidence="5 6">
    <name type="scientific">Ornatilinea apprima</name>
    <dbReference type="NCBI Taxonomy" id="1134406"/>
    <lineage>
        <taxon>Bacteria</taxon>
        <taxon>Bacillati</taxon>
        <taxon>Chloroflexota</taxon>
        <taxon>Anaerolineae</taxon>
        <taxon>Anaerolineales</taxon>
        <taxon>Anaerolineaceae</taxon>
        <taxon>Ornatilinea</taxon>
    </lineage>
</organism>
<dbReference type="PANTHER" id="PTHR10046">
    <property type="entry name" value="ATP DEPENDENT LON PROTEASE FAMILY MEMBER"/>
    <property type="match status" value="1"/>
</dbReference>
<dbReference type="RefSeq" id="WP_075062198.1">
    <property type="nucleotide sequence ID" value="NZ_LGCL01000018.1"/>
</dbReference>
<dbReference type="GO" id="GO:0030163">
    <property type="term" value="P:protein catabolic process"/>
    <property type="evidence" value="ECO:0007669"/>
    <property type="project" value="InterPro"/>
</dbReference>
<dbReference type="EMBL" id="LGCL01000018">
    <property type="protein sequence ID" value="KPL78401.1"/>
    <property type="molecule type" value="Genomic_DNA"/>
</dbReference>
<dbReference type="STRING" id="1134406.ADN00_06650"/>
<feature type="coiled-coil region" evidence="3">
    <location>
        <begin position="211"/>
        <end position="242"/>
    </location>
</feature>